<keyword evidence="8 10" id="KW-0239">DNA-directed DNA polymerase</keyword>
<evidence type="ECO:0000256" key="10">
    <source>
        <dbReference type="PIRNR" id="PIRNR000804"/>
    </source>
</evidence>
<evidence type="ECO:0000256" key="1">
    <source>
        <dbReference type="ARBA" id="ARBA00004496"/>
    </source>
</evidence>
<evidence type="ECO:0000256" key="8">
    <source>
        <dbReference type="ARBA" id="ARBA00022932"/>
    </source>
</evidence>
<evidence type="ECO:0000256" key="9">
    <source>
        <dbReference type="ARBA" id="ARBA00023125"/>
    </source>
</evidence>
<dbReference type="NCBIfam" id="TIGR00663">
    <property type="entry name" value="dnan"/>
    <property type="match status" value="1"/>
</dbReference>
<evidence type="ECO:0000256" key="6">
    <source>
        <dbReference type="ARBA" id="ARBA00022695"/>
    </source>
</evidence>
<dbReference type="GO" id="GO:0003677">
    <property type="term" value="F:DNA binding"/>
    <property type="evidence" value="ECO:0007669"/>
    <property type="project" value="UniProtKB-UniRule"/>
</dbReference>
<keyword evidence="6 10" id="KW-0548">Nucleotidyltransferase</keyword>
<protein>
    <recommendedName>
        <fullName evidence="3 10">Beta sliding clamp</fullName>
    </recommendedName>
</protein>
<dbReference type="Proteomes" id="UP000001522">
    <property type="component" value="Chromosome"/>
</dbReference>
<dbReference type="Gene3D" id="3.10.150.10">
    <property type="entry name" value="DNA Polymerase III, subunit A, domain 2"/>
    <property type="match status" value="3"/>
</dbReference>
<organism evidence="14 15">
    <name type="scientific">Helicobacter mustelae (strain ATCC 43772 / CCUG 25715 / CIP 103759 / LMG 18044 / NCTC 12198 / R85-136P)</name>
    <name type="common">Campylobacter mustelae</name>
    <dbReference type="NCBI Taxonomy" id="679897"/>
    <lineage>
        <taxon>Bacteria</taxon>
        <taxon>Pseudomonadati</taxon>
        <taxon>Campylobacterota</taxon>
        <taxon>Epsilonproteobacteria</taxon>
        <taxon>Campylobacterales</taxon>
        <taxon>Helicobacteraceae</taxon>
        <taxon>Helicobacter</taxon>
    </lineage>
</organism>
<proteinExistence type="inferred from homology"/>
<dbReference type="PIRSF" id="PIRSF000804">
    <property type="entry name" value="DNA_pol_III_b"/>
    <property type="match status" value="1"/>
</dbReference>
<sequence>MKFHVNKNHFEIILNHLQPFLDKKDSSQITSHIYLETKEEKLQLKATDYEIGLETKVDIKKEIDGNATVNGKKILEIVKRLKEGEITIETDSQNLHIKQGKSKFKLPMFDANEYPKNIVDKNITEIHFDTSSFIQSLKKITPAIDSTNQKPELTGALLEFKDYSFHFVATDTRRLALIKQDIQSIESFSIILPKKAISEISKLFSENIKIFYNETQLIIENEYYSFFTRLINGRFPDYQKILPKELKIQLQLPKDKVIEAIRLINSLSQKIKITLRESEVFFETISIENSEQAQTQFEYQTNIKEEISIGVDSRHILDFLAQIDTNIFEICINEVTTPFIVKSENFLTLILPIN</sequence>
<name>D3UFJ7_HELM1</name>
<dbReference type="HOGENOM" id="CLU_038149_4_0_7"/>
<dbReference type="SUPFAM" id="SSF55979">
    <property type="entry name" value="DNA clamp"/>
    <property type="match status" value="3"/>
</dbReference>
<gene>
    <name evidence="14" type="primary">dnaN</name>
    <name evidence="14" type="ordered locus">HMU00020</name>
</gene>
<dbReference type="GO" id="GO:0005737">
    <property type="term" value="C:cytoplasm"/>
    <property type="evidence" value="ECO:0007669"/>
    <property type="project" value="UniProtKB-SubCell"/>
</dbReference>
<comment type="similarity">
    <text evidence="2 10">Belongs to the beta sliding clamp family.</text>
</comment>
<dbReference type="PANTHER" id="PTHR30478">
    <property type="entry name" value="DNA POLYMERASE III SUBUNIT BETA"/>
    <property type="match status" value="1"/>
</dbReference>
<dbReference type="InterPro" id="IPR001001">
    <property type="entry name" value="DNA_polIII_beta"/>
</dbReference>
<dbReference type="InterPro" id="IPR022635">
    <property type="entry name" value="DNA_polIII_beta_C"/>
</dbReference>
<evidence type="ECO:0000259" key="13">
    <source>
        <dbReference type="Pfam" id="PF02768"/>
    </source>
</evidence>
<evidence type="ECO:0000256" key="7">
    <source>
        <dbReference type="ARBA" id="ARBA00022705"/>
    </source>
</evidence>
<dbReference type="InterPro" id="IPR046938">
    <property type="entry name" value="DNA_clamp_sf"/>
</dbReference>
<keyword evidence="7 10" id="KW-0235">DNA replication</keyword>
<dbReference type="GO" id="GO:0006271">
    <property type="term" value="P:DNA strand elongation involved in DNA replication"/>
    <property type="evidence" value="ECO:0007669"/>
    <property type="project" value="TreeGrafter"/>
</dbReference>
<dbReference type="GO" id="GO:0008408">
    <property type="term" value="F:3'-5' exonuclease activity"/>
    <property type="evidence" value="ECO:0007669"/>
    <property type="project" value="InterPro"/>
</dbReference>
<dbReference type="RefSeq" id="WP_013022369.1">
    <property type="nucleotide sequence ID" value="NC_013949.1"/>
</dbReference>
<dbReference type="KEGG" id="hms:HMU00020"/>
<keyword evidence="9" id="KW-0238">DNA-binding</keyword>
<dbReference type="CDD" id="cd00140">
    <property type="entry name" value="beta_clamp"/>
    <property type="match status" value="1"/>
</dbReference>
<reference evidence="14 15" key="1">
    <citation type="journal article" date="2010" name="BMC Genomics">
        <title>Comparative genomics and proteomics of Helicobacter mustelae, an ulcerogenic and carcinogenic gastric pathogen.</title>
        <authorList>
            <person name="O'Toole P.W."/>
            <person name="Snelling W.J."/>
            <person name="Canchaya C."/>
            <person name="Forde B.M."/>
            <person name="Hardie K.R."/>
            <person name="Josenhans C."/>
            <person name="Graham R.L.J."/>
            <person name="McMullan G."/>
            <person name="Parkhill J."/>
            <person name="Belda E."/>
            <person name="Bentley S.D."/>
        </authorList>
    </citation>
    <scope>NUCLEOTIDE SEQUENCE [LARGE SCALE GENOMIC DNA]</scope>
    <source>
        <strain evidence="15">ATCC 43772 / LMG 18044 / NCTC 12198 / 12198</strain>
    </source>
</reference>
<feature type="domain" description="DNA polymerase III beta sliding clamp C-terminal" evidence="13">
    <location>
        <begin position="240"/>
        <end position="344"/>
    </location>
</feature>
<comment type="subunit">
    <text evidence="10">Forms a ring-shaped head-to-tail homodimer around DNA.</text>
</comment>
<evidence type="ECO:0000259" key="11">
    <source>
        <dbReference type="Pfam" id="PF00712"/>
    </source>
</evidence>
<evidence type="ECO:0000256" key="4">
    <source>
        <dbReference type="ARBA" id="ARBA00022490"/>
    </source>
</evidence>
<evidence type="ECO:0000256" key="3">
    <source>
        <dbReference type="ARBA" id="ARBA00021035"/>
    </source>
</evidence>
<evidence type="ECO:0000256" key="2">
    <source>
        <dbReference type="ARBA" id="ARBA00010752"/>
    </source>
</evidence>
<keyword evidence="4 10" id="KW-0963">Cytoplasm</keyword>
<dbReference type="EMBL" id="FN555004">
    <property type="protein sequence ID" value="CBG39268.1"/>
    <property type="molecule type" value="Genomic_DNA"/>
</dbReference>
<dbReference type="GO" id="GO:0003887">
    <property type="term" value="F:DNA-directed DNA polymerase activity"/>
    <property type="evidence" value="ECO:0007669"/>
    <property type="project" value="UniProtKB-UniRule"/>
</dbReference>
<evidence type="ECO:0000313" key="14">
    <source>
        <dbReference type="EMBL" id="CBG39268.1"/>
    </source>
</evidence>
<feature type="domain" description="DNA polymerase III beta sliding clamp N-terminal" evidence="11">
    <location>
        <begin position="1"/>
        <end position="116"/>
    </location>
</feature>
<dbReference type="AlphaFoldDB" id="D3UFJ7"/>
<dbReference type="PANTHER" id="PTHR30478:SF0">
    <property type="entry name" value="BETA SLIDING CLAMP"/>
    <property type="match status" value="1"/>
</dbReference>
<dbReference type="STRING" id="679897.HMU00020"/>
<dbReference type="InterPro" id="IPR022634">
    <property type="entry name" value="DNA_polIII_beta_N"/>
</dbReference>
<dbReference type="GO" id="GO:0009360">
    <property type="term" value="C:DNA polymerase III complex"/>
    <property type="evidence" value="ECO:0007669"/>
    <property type="project" value="InterPro"/>
</dbReference>
<keyword evidence="15" id="KW-1185">Reference proteome</keyword>
<evidence type="ECO:0000313" key="15">
    <source>
        <dbReference type="Proteomes" id="UP000001522"/>
    </source>
</evidence>
<dbReference type="Pfam" id="PF00712">
    <property type="entry name" value="DNA_pol3_beta"/>
    <property type="match status" value="1"/>
</dbReference>
<feature type="domain" description="DNA polymerase III beta sliding clamp central" evidence="12">
    <location>
        <begin position="129"/>
        <end position="237"/>
    </location>
</feature>
<evidence type="ECO:0000256" key="5">
    <source>
        <dbReference type="ARBA" id="ARBA00022679"/>
    </source>
</evidence>
<accession>D3UFJ7</accession>
<dbReference type="SMART" id="SM00480">
    <property type="entry name" value="POL3Bc"/>
    <property type="match status" value="1"/>
</dbReference>
<keyword evidence="5 10" id="KW-0808">Transferase</keyword>
<dbReference type="Pfam" id="PF02768">
    <property type="entry name" value="DNA_pol3_beta_3"/>
    <property type="match status" value="1"/>
</dbReference>
<dbReference type="eggNOG" id="COG0592">
    <property type="taxonomic scope" value="Bacteria"/>
</dbReference>
<comment type="subcellular location">
    <subcellularLocation>
        <location evidence="1 10">Cytoplasm</location>
    </subcellularLocation>
</comment>
<comment type="function">
    <text evidence="10">Confers DNA tethering and processivity to DNA polymerases and other proteins. Acts as a clamp, forming a ring around DNA (a reaction catalyzed by the clamp-loading complex) which diffuses in an ATP-independent manner freely and bidirectionally along dsDNA. Initially characterized for its ability to contact the catalytic subunit of DNA polymerase III (Pol III), a complex, multichain enzyme responsible for most of the replicative synthesis in bacteria; Pol III exhibits 3'-5' exonuclease proofreading activity. The beta chain is required for initiation of replication as well as for processivity of DNA replication.</text>
</comment>
<dbReference type="Pfam" id="PF02767">
    <property type="entry name" value="DNA_pol3_beta_2"/>
    <property type="match status" value="1"/>
</dbReference>
<evidence type="ECO:0000259" key="12">
    <source>
        <dbReference type="Pfam" id="PF02767"/>
    </source>
</evidence>
<dbReference type="InterPro" id="IPR022637">
    <property type="entry name" value="DNA_polIII_beta_cen"/>
</dbReference>